<proteinExistence type="predicted"/>
<reference evidence="1 2" key="1">
    <citation type="submission" date="2014-03" db="EMBL/GenBank/DDBJ databases">
        <authorList>
            <person name="Urmite Genomes U."/>
        </authorList>
    </citation>
    <scope>NUCLEOTIDE SEQUENCE [LARGE SCALE GENOMIC DNA]</scope>
    <source>
        <strain evidence="1 2">Vm-5</strain>
    </source>
</reference>
<gene>
    <name evidence="1" type="ORF">BN990_03307</name>
</gene>
<name>A0A024QEQ9_9BACI</name>
<comment type="caution">
    <text evidence="1">The sequence shown here is derived from an EMBL/GenBank/DDBJ whole genome shotgun (WGS) entry which is preliminary data.</text>
</comment>
<organism evidence="1 2">
    <name type="scientific">Virgibacillus massiliensis</name>
    <dbReference type="NCBI Taxonomy" id="1462526"/>
    <lineage>
        <taxon>Bacteria</taxon>
        <taxon>Bacillati</taxon>
        <taxon>Bacillota</taxon>
        <taxon>Bacilli</taxon>
        <taxon>Bacillales</taxon>
        <taxon>Bacillaceae</taxon>
        <taxon>Virgibacillus</taxon>
    </lineage>
</organism>
<dbReference type="eggNOG" id="ENOG5032S7D">
    <property type="taxonomic scope" value="Bacteria"/>
</dbReference>
<evidence type="ECO:0000313" key="1">
    <source>
        <dbReference type="EMBL" id="CDQ40959.1"/>
    </source>
</evidence>
<keyword evidence="2" id="KW-1185">Reference proteome</keyword>
<dbReference type="RefSeq" id="WP_038245759.1">
    <property type="nucleotide sequence ID" value="NZ_BNER01000007.1"/>
</dbReference>
<reference evidence="2" key="2">
    <citation type="submission" date="2014-05" db="EMBL/GenBank/DDBJ databases">
        <title>Draft genome sequence of Virgibacillus massiliensis Vm-5.</title>
        <authorList>
            <person name="Khelaifia S."/>
            <person name="Croce O."/>
            <person name="Lagier J.C."/>
            <person name="Raoult D."/>
        </authorList>
    </citation>
    <scope>NUCLEOTIDE SEQUENCE [LARGE SCALE GENOMIC DNA]</scope>
    <source>
        <strain evidence="2">Vm-5</strain>
    </source>
</reference>
<sequence length="104" mass="11961">MNEKAKEQQIIDNYQQEEKMMILVFTQWCKNNNLDPEALYNQAYPNQTGTNQALVEAINSTVSREESEMIPTETVLQVLQLFGNDELGFIVQQAAEEIKHKGQQ</sequence>
<dbReference type="AlphaFoldDB" id="A0A024QEQ9"/>
<evidence type="ECO:0000313" key="2">
    <source>
        <dbReference type="Proteomes" id="UP000028875"/>
    </source>
</evidence>
<dbReference type="EMBL" id="CCDP010000002">
    <property type="protein sequence ID" value="CDQ40959.1"/>
    <property type="molecule type" value="Genomic_DNA"/>
</dbReference>
<protein>
    <submittedName>
        <fullName evidence="1">Uncharacterized protein</fullName>
    </submittedName>
</protein>
<dbReference type="OrthoDB" id="2678957at2"/>
<dbReference type="STRING" id="1462526.BN990_03307"/>
<dbReference type="Proteomes" id="UP000028875">
    <property type="component" value="Unassembled WGS sequence"/>
</dbReference>
<accession>A0A024QEQ9</accession>